<dbReference type="EMBL" id="JACIGM010000004">
    <property type="protein sequence ID" value="MBB4274671.1"/>
    <property type="molecule type" value="Genomic_DNA"/>
</dbReference>
<proteinExistence type="predicted"/>
<organism evidence="1 2">
    <name type="scientific">Rhizobium mongolense</name>
    <dbReference type="NCBI Taxonomy" id="57676"/>
    <lineage>
        <taxon>Bacteria</taxon>
        <taxon>Pseudomonadati</taxon>
        <taxon>Pseudomonadota</taxon>
        <taxon>Alphaproteobacteria</taxon>
        <taxon>Hyphomicrobiales</taxon>
        <taxon>Rhizobiaceae</taxon>
        <taxon>Rhizobium/Agrobacterium group</taxon>
        <taxon>Rhizobium</taxon>
    </lineage>
</organism>
<comment type="caution">
    <text evidence="1">The sequence shown here is derived from an EMBL/GenBank/DDBJ whole genome shotgun (WGS) entry which is preliminary data.</text>
</comment>
<name>A0A7W6WE16_9HYPH</name>
<evidence type="ECO:0000313" key="1">
    <source>
        <dbReference type="EMBL" id="MBB4274671.1"/>
    </source>
</evidence>
<dbReference type="AlphaFoldDB" id="A0A7W6WE16"/>
<gene>
    <name evidence="1" type="ORF">GGE12_002447</name>
</gene>
<accession>A0A7W6WE16</accession>
<reference evidence="1 2" key="1">
    <citation type="submission" date="2020-08" db="EMBL/GenBank/DDBJ databases">
        <title>Genomic Encyclopedia of Type Strains, Phase IV (KMG-V): Genome sequencing to study the core and pangenomes of soil and plant-associated prokaryotes.</title>
        <authorList>
            <person name="Whitman W."/>
        </authorList>
    </citation>
    <scope>NUCLEOTIDE SEQUENCE [LARGE SCALE GENOMIC DNA]</scope>
    <source>
        <strain evidence="1 2">SEMIA 402</strain>
    </source>
</reference>
<sequence length="33" mass="3830">MRRCTLHLNENSSISRLMIKTALITAIYYATFP</sequence>
<dbReference type="Proteomes" id="UP000533641">
    <property type="component" value="Unassembled WGS sequence"/>
</dbReference>
<protein>
    <submittedName>
        <fullName evidence="1">Uncharacterized protein</fullName>
    </submittedName>
</protein>
<evidence type="ECO:0000313" key="2">
    <source>
        <dbReference type="Proteomes" id="UP000533641"/>
    </source>
</evidence>